<sequence length="118" mass="13896">MSLISLFSGSKNYNHIRKLIEMFSQSSDDIKREILLACYNSKDGKNLYGWIYGLKEQSGHFNDWTRRAYYITCSMMLDENKKFYFKDMKCNDLLDDYIIKWSKNTTPCEASIEVAVSK</sequence>
<dbReference type="Proteomes" id="UP000472355">
    <property type="component" value="Unassembled WGS sequence"/>
</dbReference>
<gene>
    <name evidence="1" type="ORF">EXM65_03820</name>
</gene>
<accession>A0A6M0SPP7</accession>
<evidence type="ECO:0000313" key="1">
    <source>
        <dbReference type="EMBL" id="NFA41735.1"/>
    </source>
</evidence>
<reference evidence="1 2" key="1">
    <citation type="submission" date="2019-02" db="EMBL/GenBank/DDBJ databases">
        <title>Genome sequencing of Clostridium botulinum clinical isolates.</title>
        <authorList>
            <person name="Brunt J."/>
            <person name="Van Vliet A.H.M."/>
            <person name="Stringer S.C."/>
            <person name="Grant K.A."/>
            <person name="Carter A.C."/>
            <person name="Peck M.W."/>
        </authorList>
    </citation>
    <scope>NUCLEOTIDE SEQUENCE [LARGE SCALE GENOMIC DNA]</scope>
    <source>
        <strain evidence="1 2">H113700579</strain>
    </source>
</reference>
<evidence type="ECO:0000313" key="2">
    <source>
        <dbReference type="Proteomes" id="UP000472355"/>
    </source>
</evidence>
<comment type="caution">
    <text evidence="1">The sequence shown here is derived from an EMBL/GenBank/DDBJ whole genome shotgun (WGS) entry which is preliminary data.</text>
</comment>
<name>A0A6M0SPP7_CLOBO</name>
<protein>
    <submittedName>
        <fullName evidence="1">Uncharacterized protein</fullName>
    </submittedName>
</protein>
<proteinExistence type="predicted"/>
<dbReference type="EMBL" id="SGKU01000007">
    <property type="protein sequence ID" value="NFA41735.1"/>
    <property type="molecule type" value="Genomic_DNA"/>
</dbReference>
<dbReference type="AlphaFoldDB" id="A0A6M0SPP7"/>
<organism evidence="1 2">
    <name type="scientific">Clostridium botulinum</name>
    <dbReference type="NCBI Taxonomy" id="1491"/>
    <lineage>
        <taxon>Bacteria</taxon>
        <taxon>Bacillati</taxon>
        <taxon>Bacillota</taxon>
        <taxon>Clostridia</taxon>
        <taxon>Eubacteriales</taxon>
        <taxon>Clostridiaceae</taxon>
        <taxon>Clostridium</taxon>
    </lineage>
</organism>